<reference evidence="1 2" key="1">
    <citation type="journal article" date="2019" name="Nat. Ecol. Evol.">
        <title>Megaphylogeny resolves global patterns of mushroom evolution.</title>
        <authorList>
            <person name="Varga T."/>
            <person name="Krizsan K."/>
            <person name="Foldi C."/>
            <person name="Dima B."/>
            <person name="Sanchez-Garcia M."/>
            <person name="Sanchez-Ramirez S."/>
            <person name="Szollosi G.J."/>
            <person name="Szarkandi J.G."/>
            <person name="Papp V."/>
            <person name="Albert L."/>
            <person name="Andreopoulos W."/>
            <person name="Angelini C."/>
            <person name="Antonin V."/>
            <person name="Barry K.W."/>
            <person name="Bougher N.L."/>
            <person name="Buchanan P."/>
            <person name="Buyck B."/>
            <person name="Bense V."/>
            <person name="Catcheside P."/>
            <person name="Chovatia M."/>
            <person name="Cooper J."/>
            <person name="Damon W."/>
            <person name="Desjardin D."/>
            <person name="Finy P."/>
            <person name="Geml J."/>
            <person name="Haridas S."/>
            <person name="Hughes K."/>
            <person name="Justo A."/>
            <person name="Karasinski D."/>
            <person name="Kautmanova I."/>
            <person name="Kiss B."/>
            <person name="Kocsube S."/>
            <person name="Kotiranta H."/>
            <person name="LaButti K.M."/>
            <person name="Lechner B.E."/>
            <person name="Liimatainen K."/>
            <person name="Lipzen A."/>
            <person name="Lukacs Z."/>
            <person name="Mihaltcheva S."/>
            <person name="Morgado L.N."/>
            <person name="Niskanen T."/>
            <person name="Noordeloos M.E."/>
            <person name="Ohm R.A."/>
            <person name="Ortiz-Santana B."/>
            <person name="Ovrebo C."/>
            <person name="Racz N."/>
            <person name="Riley R."/>
            <person name="Savchenko A."/>
            <person name="Shiryaev A."/>
            <person name="Soop K."/>
            <person name="Spirin V."/>
            <person name="Szebenyi C."/>
            <person name="Tomsovsky M."/>
            <person name="Tulloss R.E."/>
            <person name="Uehling J."/>
            <person name="Grigoriev I.V."/>
            <person name="Vagvolgyi C."/>
            <person name="Papp T."/>
            <person name="Martin F.M."/>
            <person name="Miettinen O."/>
            <person name="Hibbett D.S."/>
            <person name="Nagy L.G."/>
        </authorList>
    </citation>
    <scope>NUCLEOTIDE SEQUENCE [LARGE SCALE GENOMIC DNA]</scope>
    <source>
        <strain evidence="1 2">CBS 962.96</strain>
    </source>
</reference>
<accession>A0A4S8KZM3</accession>
<dbReference type="Proteomes" id="UP000297245">
    <property type="component" value="Unassembled WGS sequence"/>
</dbReference>
<evidence type="ECO:0000313" key="2">
    <source>
        <dbReference type="Proteomes" id="UP000297245"/>
    </source>
</evidence>
<name>A0A4S8KZM3_DENBC</name>
<protein>
    <submittedName>
        <fullName evidence="1">Uncharacterized protein</fullName>
    </submittedName>
</protein>
<proteinExistence type="predicted"/>
<dbReference type="EMBL" id="ML179798">
    <property type="protein sequence ID" value="THU81559.1"/>
    <property type="molecule type" value="Genomic_DNA"/>
</dbReference>
<sequence>MPAHPSQTTARGPRITRHTAVPIRRTVLYFSVILTINTSALGIAPEISGHVGTAVRWASSLSAFAPRSLPAVPRFPGSRFIFGATISQVDGISGIYGGNSMDKRAGW</sequence>
<organism evidence="1 2">
    <name type="scientific">Dendrothele bispora (strain CBS 962.96)</name>
    <dbReference type="NCBI Taxonomy" id="1314807"/>
    <lineage>
        <taxon>Eukaryota</taxon>
        <taxon>Fungi</taxon>
        <taxon>Dikarya</taxon>
        <taxon>Basidiomycota</taxon>
        <taxon>Agaricomycotina</taxon>
        <taxon>Agaricomycetes</taxon>
        <taxon>Agaricomycetidae</taxon>
        <taxon>Agaricales</taxon>
        <taxon>Agaricales incertae sedis</taxon>
        <taxon>Dendrothele</taxon>
    </lineage>
</organism>
<evidence type="ECO:0000313" key="1">
    <source>
        <dbReference type="EMBL" id="THU81559.1"/>
    </source>
</evidence>
<gene>
    <name evidence="1" type="ORF">K435DRAFT_808966</name>
</gene>
<dbReference type="AlphaFoldDB" id="A0A4S8KZM3"/>
<keyword evidence="2" id="KW-1185">Reference proteome</keyword>